<dbReference type="InterPro" id="IPR029068">
    <property type="entry name" value="Glyas_Bleomycin-R_OHBP_Dase"/>
</dbReference>
<dbReference type="GeneID" id="7270100"/>
<accession>B8GIK2</accession>
<dbReference type="Gene3D" id="3.10.180.10">
    <property type="entry name" value="2,3-Dihydroxybiphenyl 1,2-Dioxygenase, domain 1"/>
    <property type="match status" value="1"/>
</dbReference>
<dbReference type="Pfam" id="PF06983">
    <property type="entry name" value="3-dmu-9_3-mt"/>
    <property type="match status" value="1"/>
</dbReference>
<dbReference type="InterPro" id="IPR028973">
    <property type="entry name" value="PhnB-like"/>
</dbReference>
<dbReference type="Proteomes" id="UP000002457">
    <property type="component" value="Chromosome"/>
</dbReference>
<dbReference type="HOGENOM" id="CLU_046006_22_1_2"/>
<evidence type="ECO:0000259" key="1">
    <source>
        <dbReference type="Pfam" id="PF06983"/>
    </source>
</evidence>
<dbReference type="AlphaFoldDB" id="B8GIK2"/>
<evidence type="ECO:0000313" key="3">
    <source>
        <dbReference type="Proteomes" id="UP000002457"/>
    </source>
</evidence>
<keyword evidence="2" id="KW-0489">Methyltransferase</keyword>
<dbReference type="GO" id="GO:0032259">
    <property type="term" value="P:methylation"/>
    <property type="evidence" value="ECO:0007669"/>
    <property type="project" value="UniProtKB-KW"/>
</dbReference>
<dbReference type="STRING" id="521011.Mpal_1495"/>
<protein>
    <submittedName>
        <fullName evidence="2">3-demethylubiquinone-9 3-methyltransferase</fullName>
    </submittedName>
</protein>
<dbReference type="eggNOG" id="arCOG09469">
    <property type="taxonomic scope" value="Archaea"/>
</dbReference>
<name>B8GIK2_METPE</name>
<dbReference type="KEGG" id="mpl:Mpal_1495"/>
<evidence type="ECO:0000313" key="2">
    <source>
        <dbReference type="EMBL" id="ACL16815.1"/>
    </source>
</evidence>
<organism evidence="2 3">
    <name type="scientific">Methanosphaerula palustris (strain ATCC BAA-1556 / DSM 19958 / E1-9c)</name>
    <dbReference type="NCBI Taxonomy" id="521011"/>
    <lineage>
        <taxon>Archaea</taxon>
        <taxon>Methanobacteriati</taxon>
        <taxon>Methanobacteriota</taxon>
        <taxon>Stenosarchaea group</taxon>
        <taxon>Methanomicrobia</taxon>
        <taxon>Methanomicrobiales</taxon>
        <taxon>Methanoregulaceae</taxon>
        <taxon>Methanosphaerula</taxon>
    </lineage>
</organism>
<proteinExistence type="predicted"/>
<keyword evidence="3" id="KW-1185">Reference proteome</keyword>
<sequence length="182" mass="20433">MERIVLSLMFRDNAEEAVKFYLSLFSPIFGNSKIEWITYYGEEELEALRAVPQMSEEIMPGPAASVKTVRFRLAGQEILAVNGGGFFGKFTESASLYVSCETQEQIDLLWTALSREGTEQPCGWVKDRFGVSWQIAPSVIGEIMEGPDQKKAQRVMLALYRMKKIDLEEILRAAAEPRPAGS</sequence>
<dbReference type="GO" id="GO:0008168">
    <property type="term" value="F:methyltransferase activity"/>
    <property type="evidence" value="ECO:0007669"/>
    <property type="project" value="UniProtKB-KW"/>
</dbReference>
<gene>
    <name evidence="2" type="ordered locus">Mpal_1495</name>
</gene>
<dbReference type="CDD" id="cd06588">
    <property type="entry name" value="PhnB_like"/>
    <property type="match status" value="1"/>
</dbReference>
<dbReference type="RefSeq" id="WP_012618134.1">
    <property type="nucleotide sequence ID" value="NC_011832.1"/>
</dbReference>
<reference evidence="2 3" key="1">
    <citation type="journal article" date="2015" name="Genome Announc.">
        <title>Complete Genome Sequence of Methanosphaerula palustris E1-9CT, a Hydrogenotrophic Methanogen Isolated from a Minerotrophic Fen Peatland.</title>
        <authorList>
            <person name="Cadillo-Quiroz H."/>
            <person name="Browne P."/>
            <person name="Kyrpides N."/>
            <person name="Woyke T."/>
            <person name="Goodwin L."/>
            <person name="Detter C."/>
            <person name="Yavitt J.B."/>
            <person name="Zinder S.H."/>
        </authorList>
    </citation>
    <scope>NUCLEOTIDE SEQUENCE [LARGE SCALE GENOMIC DNA]</scope>
    <source>
        <strain evidence="3">ATCC BAA-1556 / DSM 19958 / E1-9c</strain>
    </source>
</reference>
<dbReference type="PANTHER" id="PTHR33990">
    <property type="entry name" value="PROTEIN YJDN-RELATED"/>
    <property type="match status" value="1"/>
</dbReference>
<dbReference type="PIRSF" id="PIRSF021700">
    <property type="entry name" value="3_dmu_93_MTrfase"/>
    <property type="match status" value="1"/>
</dbReference>
<feature type="domain" description="PhnB-like" evidence="1">
    <location>
        <begin position="3"/>
        <end position="135"/>
    </location>
</feature>
<keyword evidence="2" id="KW-0808">Transferase</keyword>
<dbReference type="OrthoDB" id="7844at2157"/>
<dbReference type="EMBL" id="CP001338">
    <property type="protein sequence ID" value="ACL16815.1"/>
    <property type="molecule type" value="Genomic_DNA"/>
</dbReference>
<dbReference type="InterPro" id="IPR009725">
    <property type="entry name" value="3_dmu_93_MTrfase"/>
</dbReference>
<keyword evidence="2" id="KW-0830">Ubiquinone</keyword>
<dbReference type="SUPFAM" id="SSF54593">
    <property type="entry name" value="Glyoxalase/Bleomycin resistance protein/Dihydroxybiphenyl dioxygenase"/>
    <property type="match status" value="1"/>
</dbReference>